<feature type="signal peptide" evidence="9">
    <location>
        <begin position="1"/>
        <end position="20"/>
    </location>
</feature>
<dbReference type="Pfam" id="PF01097">
    <property type="entry name" value="Defensin_2"/>
    <property type="match status" value="1"/>
</dbReference>
<dbReference type="GO" id="GO:0045087">
    <property type="term" value="P:innate immune response"/>
    <property type="evidence" value="ECO:0007669"/>
    <property type="project" value="UniProtKB-KW"/>
</dbReference>
<evidence type="ECO:0000256" key="5">
    <source>
        <dbReference type="ARBA" id="ARBA00022859"/>
    </source>
</evidence>
<dbReference type="InterPro" id="IPR036574">
    <property type="entry name" value="Scorpion_toxin-like_sf"/>
</dbReference>
<organism evidence="11">
    <name type="scientific">Lasioderma serricorne</name>
    <name type="common">cigarette beetle</name>
    <dbReference type="NCBI Taxonomy" id="295660"/>
    <lineage>
        <taxon>Eukaryota</taxon>
        <taxon>Metazoa</taxon>
        <taxon>Ecdysozoa</taxon>
        <taxon>Arthropoda</taxon>
        <taxon>Hexapoda</taxon>
        <taxon>Insecta</taxon>
        <taxon>Pterygota</taxon>
        <taxon>Neoptera</taxon>
        <taxon>Endopterygota</taxon>
        <taxon>Coleoptera</taxon>
        <taxon>Polyphaga</taxon>
        <taxon>Bostrichiformia</taxon>
        <taxon>Ptinidae</taxon>
        <taxon>Xyletininae</taxon>
        <taxon>Lasioderma</taxon>
    </lineage>
</organism>
<evidence type="ECO:0000256" key="1">
    <source>
        <dbReference type="ARBA" id="ARBA00004613"/>
    </source>
</evidence>
<evidence type="ECO:0000256" key="3">
    <source>
        <dbReference type="ARBA" id="ARBA00022529"/>
    </source>
</evidence>
<feature type="chain" id="PRO_5032397938" evidence="9">
    <location>
        <begin position="21"/>
        <end position="90"/>
    </location>
</feature>
<dbReference type="PANTHER" id="PTHR13645">
    <property type="entry name" value="DEFENSIN"/>
    <property type="match status" value="1"/>
</dbReference>
<keyword evidence="2" id="KW-0964">Secreted</keyword>
<evidence type="ECO:0000313" key="11">
    <source>
        <dbReference type="EMBL" id="QTE04363.1"/>
    </source>
</evidence>
<name>A0A8A4XDL7_9COLE</name>
<dbReference type="AlphaFoldDB" id="A0A8A4XDL7"/>
<evidence type="ECO:0000256" key="4">
    <source>
        <dbReference type="ARBA" id="ARBA00022588"/>
    </source>
</evidence>
<dbReference type="InterPro" id="IPR001542">
    <property type="entry name" value="Defensin_invertebrate/fungal"/>
</dbReference>
<feature type="domain" description="Invertebrate defensins family profile" evidence="10">
    <location>
        <begin position="46"/>
        <end position="90"/>
    </location>
</feature>
<dbReference type="GO" id="GO:0006959">
    <property type="term" value="P:humoral immune response"/>
    <property type="evidence" value="ECO:0007669"/>
    <property type="project" value="TreeGrafter"/>
</dbReference>
<keyword evidence="8" id="KW-1015">Disulfide bond</keyword>
<evidence type="ECO:0000256" key="9">
    <source>
        <dbReference type="SAM" id="SignalP"/>
    </source>
</evidence>
<dbReference type="PANTHER" id="PTHR13645:SF0">
    <property type="entry name" value="DEFENSIN"/>
    <property type="match status" value="1"/>
</dbReference>
<protein>
    <submittedName>
        <fullName evidence="11">Defensin 2</fullName>
    </submittedName>
</protein>
<reference evidence="11" key="1">
    <citation type="submission" date="2021-03" db="EMBL/GenBank/DDBJ databases">
        <authorList>
            <person name="Yan Y."/>
            <person name="Yang W.-J."/>
            <person name="Xu K.-K."/>
            <person name="Yang H."/>
        </authorList>
    </citation>
    <scope>NUCLEOTIDE SEQUENCE</scope>
</reference>
<comment type="subcellular location">
    <subcellularLocation>
        <location evidence="1">Secreted</location>
    </subcellularLocation>
</comment>
<evidence type="ECO:0000256" key="7">
    <source>
        <dbReference type="ARBA" id="ARBA00023022"/>
    </source>
</evidence>
<accession>A0A8A4XDL7</accession>
<proteinExistence type="evidence at transcript level"/>
<keyword evidence="3" id="KW-0929">Antimicrobial</keyword>
<keyword evidence="4" id="KW-0399">Innate immunity</keyword>
<dbReference type="EMBL" id="MW751544">
    <property type="protein sequence ID" value="QTE04363.1"/>
    <property type="molecule type" value="mRNA"/>
</dbReference>
<keyword evidence="9" id="KW-0732">Signal</keyword>
<dbReference type="GO" id="GO:0005615">
    <property type="term" value="C:extracellular space"/>
    <property type="evidence" value="ECO:0007669"/>
    <property type="project" value="TreeGrafter"/>
</dbReference>
<dbReference type="Gene3D" id="3.30.30.10">
    <property type="entry name" value="Knottin, scorpion toxin-like"/>
    <property type="match status" value="1"/>
</dbReference>
<dbReference type="GO" id="GO:0042742">
    <property type="term" value="P:defense response to bacterium"/>
    <property type="evidence" value="ECO:0007669"/>
    <property type="project" value="UniProtKB-KW"/>
</dbReference>
<dbReference type="SUPFAM" id="SSF57095">
    <property type="entry name" value="Scorpion toxin-like"/>
    <property type="match status" value="1"/>
</dbReference>
<evidence type="ECO:0000256" key="2">
    <source>
        <dbReference type="ARBA" id="ARBA00022525"/>
    </source>
</evidence>
<keyword evidence="6" id="KW-0211">Defensin</keyword>
<sequence length="90" mass="9475">MNKILLAAFFVCAFAFATQALPVEDEKPSMVMTAAVIPDEPPKETRITCDVGSISIGGVSLNDSACALHCLAIGHKGGYCNAQKVCVCRD</sequence>
<evidence type="ECO:0000259" key="10">
    <source>
        <dbReference type="PROSITE" id="PS51378"/>
    </source>
</evidence>
<dbReference type="CDD" id="cd21806">
    <property type="entry name" value="DEFL_defensin-like"/>
    <property type="match status" value="1"/>
</dbReference>
<evidence type="ECO:0000256" key="8">
    <source>
        <dbReference type="ARBA" id="ARBA00023157"/>
    </source>
</evidence>
<keyword evidence="7" id="KW-0044">Antibiotic</keyword>
<evidence type="ECO:0000256" key="6">
    <source>
        <dbReference type="ARBA" id="ARBA00022940"/>
    </source>
</evidence>
<keyword evidence="5" id="KW-0391">Immunity</keyword>
<dbReference type="PROSITE" id="PS51378">
    <property type="entry name" value="INVERT_DEFENSINS"/>
    <property type="match status" value="1"/>
</dbReference>